<dbReference type="CDD" id="cd19051">
    <property type="entry name" value="LGIC_TM_cation"/>
    <property type="match status" value="1"/>
</dbReference>
<dbReference type="NCBIfam" id="TIGR00860">
    <property type="entry name" value="LIC"/>
    <property type="match status" value="1"/>
</dbReference>
<evidence type="ECO:0000256" key="10">
    <source>
        <dbReference type="ARBA" id="ARBA00023180"/>
    </source>
</evidence>
<feature type="transmembrane region" description="Helical" evidence="14">
    <location>
        <begin position="291"/>
        <end position="314"/>
    </location>
</feature>
<dbReference type="Pfam" id="PF02931">
    <property type="entry name" value="Neur_chan_LBD"/>
    <property type="match status" value="1"/>
</dbReference>
<dbReference type="InterPro" id="IPR018000">
    <property type="entry name" value="Neurotransmitter_ion_chnl_CS"/>
</dbReference>
<dbReference type="GO" id="GO:0007268">
    <property type="term" value="P:chemical synaptic transmission"/>
    <property type="evidence" value="ECO:0000318"/>
    <property type="project" value="GO_Central"/>
</dbReference>
<dbReference type="Proteomes" id="UP000001554">
    <property type="component" value="Chromosome 3"/>
</dbReference>
<evidence type="ECO:0000256" key="3">
    <source>
        <dbReference type="ARBA" id="ARBA00022692"/>
    </source>
</evidence>
<keyword evidence="2" id="KW-1003">Cell membrane</keyword>
<dbReference type="GO" id="GO:0005231">
    <property type="term" value="F:excitatory extracellular ligand-gated monoatomic ion channel activity"/>
    <property type="evidence" value="ECO:0000318"/>
    <property type="project" value="GO_Central"/>
</dbReference>
<sequence>MRLCRFLVILVAIVKVNGGSFSENHLVDRLLSGYNTDARPVKNSSSPVTVAIDIALAQLINVNDRQQDIMVNIWMRQYWTDEFLSWNPDDYYGLDVVRIQSSAIWRPDIVIYNGIFAEGYAELPDTKVTITSDGSVTYLYPFTFKAACKINVEDFPYDTQTCPLKFGSWSYDGLAIDVVNKSSHGDLEFEHNGIWTVIDLPAQRNVVTYPASEVPYPDVTFHVVIQRQSLFYVFFIFFPSVLIVFISLISFMLPPETGEKLSLSITMLLSLVVYMQLVNTTLPTTSRYIPLVGRFFGATIIIVAMTTMLSIFVISLHFSNPNPKPPPSWLKRMMGMSQEVFVMEWLFCGCGRRASHSFAKEELQTGRQHHRKKSNKDIVLLSMRSAIEKSISTVCRERSFSQSRSTSDFLTNRLLVKLDDIICKMNRVKEERGLEEQKQDVLSEWNEVAARMDRVFLLIFVVVAVAACTTTSML</sequence>
<evidence type="ECO:0000256" key="2">
    <source>
        <dbReference type="ARBA" id="ARBA00022475"/>
    </source>
</evidence>
<dbReference type="InterPro" id="IPR036734">
    <property type="entry name" value="Neur_chan_lig-bd_sf"/>
</dbReference>
<name>A0A9J7MJB8_BRAFL</name>
<keyword evidence="8" id="KW-1015">Disulfide bond</keyword>
<evidence type="ECO:0000256" key="4">
    <source>
        <dbReference type="ARBA" id="ARBA00022989"/>
    </source>
</evidence>
<feature type="domain" description="Neurotransmitter-gated ion-channel transmembrane" evidence="16">
    <location>
        <begin position="237"/>
        <end position="466"/>
    </location>
</feature>
<dbReference type="PROSITE" id="PS00236">
    <property type="entry name" value="NEUROTR_ION_CHANNEL"/>
    <property type="match status" value="1"/>
</dbReference>
<dbReference type="GO" id="GO:0004888">
    <property type="term" value="F:transmembrane signaling receptor activity"/>
    <property type="evidence" value="ECO:0007669"/>
    <property type="project" value="InterPro"/>
</dbReference>
<dbReference type="PANTHER" id="PTHR18945">
    <property type="entry name" value="NEUROTRANSMITTER GATED ION CHANNEL"/>
    <property type="match status" value="1"/>
</dbReference>
<dbReference type="GO" id="GO:0043005">
    <property type="term" value="C:neuron projection"/>
    <property type="evidence" value="ECO:0000318"/>
    <property type="project" value="GO_Central"/>
</dbReference>
<dbReference type="InterPro" id="IPR006201">
    <property type="entry name" value="Neur_channel"/>
</dbReference>
<dbReference type="Gene3D" id="1.20.58.390">
    <property type="entry name" value="Neurotransmitter-gated ion-channel transmembrane domain"/>
    <property type="match status" value="1"/>
</dbReference>
<dbReference type="KEGG" id="bfo:118411291"/>
<organism evidence="17 18">
    <name type="scientific">Branchiostoma floridae</name>
    <name type="common">Florida lancelet</name>
    <name type="synonym">Amphioxus</name>
    <dbReference type="NCBI Taxonomy" id="7739"/>
    <lineage>
        <taxon>Eukaryota</taxon>
        <taxon>Metazoa</taxon>
        <taxon>Chordata</taxon>
        <taxon>Cephalochordata</taxon>
        <taxon>Leptocardii</taxon>
        <taxon>Amphioxiformes</taxon>
        <taxon>Branchiostomatidae</taxon>
        <taxon>Branchiostoma</taxon>
    </lineage>
</organism>
<dbReference type="InterPro" id="IPR038050">
    <property type="entry name" value="Neuro_actylchol_rec"/>
</dbReference>
<dbReference type="InterPro" id="IPR006202">
    <property type="entry name" value="Neur_chan_lig-bd"/>
</dbReference>
<keyword evidence="6 14" id="KW-0406">Ion transport</keyword>
<dbReference type="SUPFAM" id="SSF63712">
    <property type="entry name" value="Nicotinic receptor ligand binding domain-like"/>
    <property type="match status" value="1"/>
</dbReference>
<keyword evidence="1 14" id="KW-0813">Transport</keyword>
<gene>
    <name evidence="18" type="primary">LOC118411291</name>
</gene>
<dbReference type="SUPFAM" id="SSF90112">
    <property type="entry name" value="Neurotransmitter-gated ion-channel transmembrane pore"/>
    <property type="match status" value="1"/>
</dbReference>
<dbReference type="FunFam" id="2.70.170.10:FF:000030">
    <property type="entry name" value="AcetylCholine Receptor"/>
    <property type="match status" value="1"/>
</dbReference>
<proteinExistence type="inferred from homology"/>
<dbReference type="InterPro" id="IPR006029">
    <property type="entry name" value="Neurotrans-gated_channel_TM"/>
</dbReference>
<feature type="transmembrane region" description="Helical" evidence="14">
    <location>
        <begin position="455"/>
        <end position="473"/>
    </location>
</feature>
<keyword evidence="9" id="KW-0675">Receptor</keyword>
<dbReference type="OMA" id="TSEYCEL"/>
<dbReference type="GO" id="GO:0034220">
    <property type="term" value="P:monoatomic ion transmembrane transport"/>
    <property type="evidence" value="ECO:0000318"/>
    <property type="project" value="GO_Central"/>
</dbReference>
<feature type="chain" id="PRO_5039963633" evidence="14">
    <location>
        <begin position="19"/>
        <end position="474"/>
    </location>
</feature>
<dbReference type="OrthoDB" id="5975154at2759"/>
<dbReference type="PRINTS" id="PR00252">
    <property type="entry name" value="NRIONCHANNEL"/>
</dbReference>
<evidence type="ECO:0000313" key="17">
    <source>
        <dbReference type="Proteomes" id="UP000001554"/>
    </source>
</evidence>
<evidence type="ECO:0000256" key="11">
    <source>
        <dbReference type="ARBA" id="ARBA00023286"/>
    </source>
</evidence>
<evidence type="ECO:0000256" key="13">
    <source>
        <dbReference type="ARBA" id="ARBA00034099"/>
    </source>
</evidence>
<dbReference type="RefSeq" id="XP_035669364.1">
    <property type="nucleotide sequence ID" value="XM_035813471.1"/>
</dbReference>
<reference evidence="18" key="2">
    <citation type="submission" date="2025-08" db="UniProtKB">
        <authorList>
            <consortium name="RefSeq"/>
        </authorList>
    </citation>
    <scope>IDENTIFICATION</scope>
    <source>
        <strain evidence="18">S238N-H82</strain>
        <tissue evidence="18">Testes</tissue>
    </source>
</reference>
<dbReference type="GO" id="GO:0005892">
    <property type="term" value="C:acetylcholine-gated channel complex"/>
    <property type="evidence" value="ECO:0000318"/>
    <property type="project" value="GO_Central"/>
</dbReference>
<dbReference type="Gene3D" id="2.70.170.10">
    <property type="entry name" value="Neurotransmitter-gated ion-channel ligand-binding domain"/>
    <property type="match status" value="1"/>
</dbReference>
<dbReference type="PRINTS" id="PR00254">
    <property type="entry name" value="NICOTINICR"/>
</dbReference>
<evidence type="ECO:0000256" key="6">
    <source>
        <dbReference type="ARBA" id="ARBA00023065"/>
    </source>
</evidence>
<evidence type="ECO:0000256" key="5">
    <source>
        <dbReference type="ARBA" id="ARBA00023018"/>
    </source>
</evidence>
<dbReference type="GO" id="GO:0045202">
    <property type="term" value="C:synapse"/>
    <property type="evidence" value="ECO:0000318"/>
    <property type="project" value="GO_Central"/>
</dbReference>
<evidence type="ECO:0000256" key="14">
    <source>
        <dbReference type="RuleBase" id="RU000687"/>
    </source>
</evidence>
<dbReference type="GO" id="GO:0005886">
    <property type="term" value="C:plasma membrane"/>
    <property type="evidence" value="ECO:0000318"/>
    <property type="project" value="GO_Central"/>
</dbReference>
<keyword evidence="14" id="KW-0732">Signal</keyword>
<evidence type="ECO:0000259" key="15">
    <source>
        <dbReference type="Pfam" id="PF02931"/>
    </source>
</evidence>
<dbReference type="GO" id="GO:0042391">
    <property type="term" value="P:regulation of membrane potential"/>
    <property type="evidence" value="ECO:0000318"/>
    <property type="project" value="GO_Central"/>
</dbReference>
<comment type="similarity">
    <text evidence="14">Belongs to the ligand-gated ion channel (TC 1.A.9) family.</text>
</comment>
<protein>
    <submittedName>
        <fullName evidence="18">Neuronal acetylcholine receptor subunit alpha-3-like</fullName>
    </submittedName>
</protein>
<dbReference type="GO" id="GO:0022848">
    <property type="term" value="F:acetylcholine-gated monoatomic cation-selective channel activity"/>
    <property type="evidence" value="ECO:0007669"/>
    <property type="project" value="InterPro"/>
</dbReference>
<keyword evidence="11" id="KW-1071">Ligand-gated ion channel</keyword>
<accession>A0A9J7MJB8</accession>
<evidence type="ECO:0000313" key="18">
    <source>
        <dbReference type="RefSeq" id="XP_035669364.1"/>
    </source>
</evidence>
<dbReference type="InterPro" id="IPR002394">
    <property type="entry name" value="Nicotinic_acetylcholine_rcpt"/>
</dbReference>
<keyword evidence="5" id="KW-0770">Synapse</keyword>
<feature type="transmembrane region" description="Helical" evidence="14">
    <location>
        <begin position="230"/>
        <end position="249"/>
    </location>
</feature>
<feature type="signal peptide" evidence="14">
    <location>
        <begin position="1"/>
        <end position="18"/>
    </location>
</feature>
<dbReference type="AlphaFoldDB" id="A0A9J7MJB8"/>
<comment type="subcellular location">
    <subcellularLocation>
        <location evidence="13">Synaptic cell membrane</location>
        <topology evidence="13">Multi-pass membrane protein</topology>
    </subcellularLocation>
</comment>
<keyword evidence="4 14" id="KW-1133">Transmembrane helix</keyword>
<evidence type="ECO:0000256" key="8">
    <source>
        <dbReference type="ARBA" id="ARBA00023157"/>
    </source>
</evidence>
<dbReference type="GeneID" id="118411291"/>
<keyword evidence="7 14" id="KW-0472">Membrane</keyword>
<evidence type="ECO:0000256" key="1">
    <source>
        <dbReference type="ARBA" id="ARBA00022448"/>
    </source>
</evidence>
<keyword evidence="17" id="KW-1185">Reference proteome</keyword>
<evidence type="ECO:0000256" key="9">
    <source>
        <dbReference type="ARBA" id="ARBA00023170"/>
    </source>
</evidence>
<dbReference type="CDD" id="cd18997">
    <property type="entry name" value="LGIC_ECD_nAChR"/>
    <property type="match status" value="1"/>
</dbReference>
<dbReference type="GO" id="GO:1904315">
    <property type="term" value="F:transmitter-gated monoatomic ion channel activity involved in regulation of postsynaptic membrane potential"/>
    <property type="evidence" value="ECO:0000318"/>
    <property type="project" value="GO_Central"/>
</dbReference>
<evidence type="ECO:0000256" key="7">
    <source>
        <dbReference type="ARBA" id="ARBA00023136"/>
    </source>
</evidence>
<evidence type="ECO:0000256" key="12">
    <source>
        <dbReference type="ARBA" id="ARBA00023303"/>
    </source>
</evidence>
<dbReference type="InterPro" id="IPR036719">
    <property type="entry name" value="Neuro-gated_channel_TM_sf"/>
</dbReference>
<reference evidence="17" key="1">
    <citation type="journal article" date="2020" name="Nat. Ecol. Evol.">
        <title>Deeply conserved synteny resolves early events in vertebrate evolution.</title>
        <authorList>
            <person name="Simakov O."/>
            <person name="Marletaz F."/>
            <person name="Yue J.X."/>
            <person name="O'Connell B."/>
            <person name="Jenkins J."/>
            <person name="Brandt A."/>
            <person name="Calef R."/>
            <person name="Tung C.H."/>
            <person name="Huang T.K."/>
            <person name="Schmutz J."/>
            <person name="Satoh N."/>
            <person name="Yu J.K."/>
            <person name="Putnam N.H."/>
            <person name="Green R.E."/>
            <person name="Rokhsar D.S."/>
        </authorList>
    </citation>
    <scope>NUCLEOTIDE SEQUENCE [LARGE SCALE GENOMIC DNA]</scope>
    <source>
        <strain evidence="17">S238N-H82</strain>
    </source>
</reference>
<keyword evidence="3 14" id="KW-0812">Transmembrane</keyword>
<keyword evidence="10" id="KW-0325">Glycoprotein</keyword>
<feature type="transmembrane region" description="Helical" evidence="14">
    <location>
        <begin position="261"/>
        <end position="279"/>
    </location>
</feature>
<dbReference type="GO" id="GO:0045211">
    <property type="term" value="C:postsynaptic membrane"/>
    <property type="evidence" value="ECO:0007669"/>
    <property type="project" value="InterPro"/>
</dbReference>
<dbReference type="Pfam" id="PF02932">
    <property type="entry name" value="Neur_chan_memb"/>
    <property type="match status" value="1"/>
</dbReference>
<evidence type="ECO:0000259" key="16">
    <source>
        <dbReference type="Pfam" id="PF02932"/>
    </source>
</evidence>
<feature type="domain" description="Neurotransmitter-gated ion-channel ligand-binding" evidence="15">
    <location>
        <begin position="24"/>
        <end position="228"/>
    </location>
</feature>
<keyword evidence="12 14" id="KW-0407">Ion channel</keyword>